<keyword evidence="2" id="KW-1185">Reference proteome</keyword>
<accession>A0A9P8UVX2</accession>
<dbReference type="AlphaFoldDB" id="A0A9P8UVX2"/>
<evidence type="ECO:0000313" key="1">
    <source>
        <dbReference type="EMBL" id="KAH6659031.1"/>
    </source>
</evidence>
<gene>
    <name evidence="1" type="ORF">BKA67DRAFT_4265</name>
</gene>
<reference evidence="1" key="1">
    <citation type="journal article" date="2021" name="Nat. Commun.">
        <title>Genetic determinants of endophytism in the Arabidopsis root mycobiome.</title>
        <authorList>
            <person name="Mesny F."/>
            <person name="Miyauchi S."/>
            <person name="Thiergart T."/>
            <person name="Pickel B."/>
            <person name="Atanasova L."/>
            <person name="Karlsson M."/>
            <person name="Huettel B."/>
            <person name="Barry K.W."/>
            <person name="Haridas S."/>
            <person name="Chen C."/>
            <person name="Bauer D."/>
            <person name="Andreopoulos W."/>
            <person name="Pangilinan J."/>
            <person name="LaButti K."/>
            <person name="Riley R."/>
            <person name="Lipzen A."/>
            <person name="Clum A."/>
            <person name="Drula E."/>
            <person name="Henrissat B."/>
            <person name="Kohler A."/>
            <person name="Grigoriev I.V."/>
            <person name="Martin F.M."/>
            <person name="Hacquard S."/>
        </authorList>
    </citation>
    <scope>NUCLEOTIDE SEQUENCE</scope>
    <source>
        <strain evidence="1">MPI-SDFR-AT-0073</strain>
    </source>
</reference>
<organism evidence="1 2">
    <name type="scientific">Truncatella angustata</name>
    <dbReference type="NCBI Taxonomy" id="152316"/>
    <lineage>
        <taxon>Eukaryota</taxon>
        <taxon>Fungi</taxon>
        <taxon>Dikarya</taxon>
        <taxon>Ascomycota</taxon>
        <taxon>Pezizomycotina</taxon>
        <taxon>Sordariomycetes</taxon>
        <taxon>Xylariomycetidae</taxon>
        <taxon>Amphisphaeriales</taxon>
        <taxon>Sporocadaceae</taxon>
        <taxon>Truncatella</taxon>
    </lineage>
</organism>
<dbReference type="EMBL" id="JAGPXC010000001">
    <property type="protein sequence ID" value="KAH6659031.1"/>
    <property type="molecule type" value="Genomic_DNA"/>
</dbReference>
<sequence length="102" mass="11490">MFRRRTSVLWLALEKLRICRLSTTHLRRKVYPCYSFEALGGLNRTSFDLTFIKTGCVIAHEHVAHGVPCSTCAAHACRNGVPFSIIGNFAVPFPSEMKTTEF</sequence>
<name>A0A9P8UVX2_9PEZI</name>
<evidence type="ECO:0000313" key="2">
    <source>
        <dbReference type="Proteomes" id="UP000758603"/>
    </source>
</evidence>
<dbReference type="GeneID" id="70125734"/>
<proteinExistence type="predicted"/>
<comment type="caution">
    <text evidence="1">The sequence shown here is derived from an EMBL/GenBank/DDBJ whole genome shotgun (WGS) entry which is preliminary data.</text>
</comment>
<protein>
    <submittedName>
        <fullName evidence="1">Uncharacterized protein</fullName>
    </submittedName>
</protein>
<dbReference type="RefSeq" id="XP_045963162.1">
    <property type="nucleotide sequence ID" value="XM_046096842.1"/>
</dbReference>
<dbReference type="Proteomes" id="UP000758603">
    <property type="component" value="Unassembled WGS sequence"/>
</dbReference>